<feature type="region of interest" description="Disordered" evidence="1">
    <location>
        <begin position="158"/>
        <end position="182"/>
    </location>
</feature>
<dbReference type="AlphaFoldDB" id="A0A166R250"/>
<protein>
    <submittedName>
        <fullName evidence="2">Uncharacterized protein</fullName>
    </submittedName>
</protein>
<dbReference type="OrthoDB" id="3029958at2759"/>
<sequence length="208" mass="23000">MLNQNETGKLLKRCDGDPTAIEEVLSAYVVWKYLKGRPPGHILSKLRYLTIYLQVTGQHDILRAGSRAFTLIKSEWGLGGESRIGMTPATTLVGKEVWNRLRQQMSTAQIKLMTDGLYGGTAPIQAFIPAKHQRTVELGVLGVEPAKRPEWVKQHFNGRGQLGNEDALPTYGEAEPAGQRGGGEVMLLPAYEPRPSADSWRNMQLGCM</sequence>
<name>A0A166R250_9AGAM</name>
<dbReference type="EMBL" id="KV417507">
    <property type="protein sequence ID" value="KZP27814.1"/>
    <property type="molecule type" value="Genomic_DNA"/>
</dbReference>
<reference evidence="2 3" key="1">
    <citation type="journal article" date="2016" name="Mol. Biol. Evol.">
        <title>Comparative Genomics of Early-Diverging Mushroom-Forming Fungi Provides Insights into the Origins of Lignocellulose Decay Capabilities.</title>
        <authorList>
            <person name="Nagy L.G."/>
            <person name="Riley R."/>
            <person name="Tritt A."/>
            <person name="Adam C."/>
            <person name="Daum C."/>
            <person name="Floudas D."/>
            <person name="Sun H."/>
            <person name="Yadav J.S."/>
            <person name="Pangilinan J."/>
            <person name="Larsson K.H."/>
            <person name="Matsuura K."/>
            <person name="Barry K."/>
            <person name="Labutti K."/>
            <person name="Kuo R."/>
            <person name="Ohm R.A."/>
            <person name="Bhattacharya S.S."/>
            <person name="Shirouzu T."/>
            <person name="Yoshinaga Y."/>
            <person name="Martin F.M."/>
            <person name="Grigoriev I.V."/>
            <person name="Hibbett D.S."/>
        </authorList>
    </citation>
    <scope>NUCLEOTIDE SEQUENCE [LARGE SCALE GENOMIC DNA]</scope>
    <source>
        <strain evidence="2 3">CBS 109695</strain>
    </source>
</reference>
<accession>A0A166R250</accession>
<dbReference type="Proteomes" id="UP000076532">
    <property type="component" value="Unassembled WGS sequence"/>
</dbReference>
<evidence type="ECO:0000313" key="3">
    <source>
        <dbReference type="Proteomes" id="UP000076532"/>
    </source>
</evidence>
<evidence type="ECO:0000313" key="2">
    <source>
        <dbReference type="EMBL" id="KZP27814.1"/>
    </source>
</evidence>
<gene>
    <name evidence="2" type="ORF">FIBSPDRAFT_780678</name>
</gene>
<evidence type="ECO:0000256" key="1">
    <source>
        <dbReference type="SAM" id="MobiDB-lite"/>
    </source>
</evidence>
<proteinExistence type="predicted"/>
<keyword evidence="3" id="KW-1185">Reference proteome</keyword>
<organism evidence="2 3">
    <name type="scientific">Athelia psychrophila</name>
    <dbReference type="NCBI Taxonomy" id="1759441"/>
    <lineage>
        <taxon>Eukaryota</taxon>
        <taxon>Fungi</taxon>
        <taxon>Dikarya</taxon>
        <taxon>Basidiomycota</taxon>
        <taxon>Agaricomycotina</taxon>
        <taxon>Agaricomycetes</taxon>
        <taxon>Agaricomycetidae</taxon>
        <taxon>Atheliales</taxon>
        <taxon>Atheliaceae</taxon>
        <taxon>Athelia</taxon>
    </lineage>
</organism>